<name>A0A8T9B9F7_9HELO</name>
<feature type="signal peptide" evidence="2">
    <location>
        <begin position="1"/>
        <end position="25"/>
    </location>
</feature>
<feature type="compositionally biased region" description="Low complexity" evidence="1">
    <location>
        <begin position="446"/>
        <end position="461"/>
    </location>
</feature>
<accession>A0A8T9B9F7</accession>
<dbReference type="AlphaFoldDB" id="A0A8T9B9F7"/>
<dbReference type="Pfam" id="PF24320">
    <property type="entry name" value="DUF7492"/>
    <property type="match status" value="1"/>
</dbReference>
<feature type="region of interest" description="Disordered" evidence="1">
    <location>
        <begin position="441"/>
        <end position="468"/>
    </location>
</feature>
<evidence type="ECO:0000313" key="5">
    <source>
        <dbReference type="Proteomes" id="UP000469559"/>
    </source>
</evidence>
<organism evidence="4 5">
    <name type="scientific">Lachnellula arida</name>
    <dbReference type="NCBI Taxonomy" id="1316785"/>
    <lineage>
        <taxon>Eukaryota</taxon>
        <taxon>Fungi</taxon>
        <taxon>Dikarya</taxon>
        <taxon>Ascomycota</taxon>
        <taxon>Pezizomycotina</taxon>
        <taxon>Leotiomycetes</taxon>
        <taxon>Helotiales</taxon>
        <taxon>Lachnaceae</taxon>
        <taxon>Lachnellula</taxon>
    </lineage>
</organism>
<feature type="region of interest" description="Disordered" evidence="1">
    <location>
        <begin position="301"/>
        <end position="324"/>
    </location>
</feature>
<evidence type="ECO:0000259" key="3">
    <source>
        <dbReference type="Pfam" id="PF24320"/>
    </source>
</evidence>
<keyword evidence="2" id="KW-0732">Signal</keyword>
<evidence type="ECO:0000256" key="2">
    <source>
        <dbReference type="SAM" id="SignalP"/>
    </source>
</evidence>
<dbReference type="OrthoDB" id="64281at2759"/>
<dbReference type="Proteomes" id="UP000469559">
    <property type="component" value="Unassembled WGS sequence"/>
</dbReference>
<feature type="chain" id="PRO_5035725837" description="DUF7492 domain-containing protein" evidence="2">
    <location>
        <begin position="26"/>
        <end position="468"/>
    </location>
</feature>
<sequence>MRSSIFPKTGLAAFVLLACTSTTDAHTWIEEIYRIASNGTFTGLPGYPRGFAARTAGVDPDVPMVYLLPPNGRSPPGILSTDLMCKDSQTIGTYTPGSNMLNAAAGDFIAMTYNENGHVTLPTTTTRPAGNGTVFVYGTKTPANSDTFLGIHKVWNADGTGGDKRGKLLATRYFDDGQCYQATTDNDPDPTNHRPLRDARRALHPESPQIPCQTDVQIPTDAGSSGNYTLYWVWDFAHLDPSTGAVATNETYTTCLDVGLTAAALPKTGDFVAKQLVTSEAIQEQLGKALLVDPTAPLALSGASPAAAPQASGSPSSPVASPAASVPAASAPVASAPVASAPVASAPVASAPVASAPAQTPPYSAVPQSPSTVTVTVTVHDGCSGSSAGAPAATPQPTTLATSAAPQAGQNPASMSSASAPAPSNSPSVVFVAPSLLSPAPFNTGSQAATPAASAASAASALQRRRAL</sequence>
<dbReference type="PROSITE" id="PS51257">
    <property type="entry name" value="PROKAR_LIPOPROTEIN"/>
    <property type="match status" value="1"/>
</dbReference>
<protein>
    <recommendedName>
        <fullName evidence="3">DUF7492 domain-containing protein</fullName>
    </recommendedName>
</protein>
<proteinExistence type="predicted"/>
<feature type="region of interest" description="Disordered" evidence="1">
    <location>
        <begin position="385"/>
        <end position="429"/>
    </location>
</feature>
<keyword evidence="5" id="KW-1185">Reference proteome</keyword>
<comment type="caution">
    <text evidence="4">The sequence shown here is derived from an EMBL/GenBank/DDBJ whole genome shotgun (WGS) entry which is preliminary data.</text>
</comment>
<reference evidence="4 5" key="1">
    <citation type="submission" date="2018-05" db="EMBL/GenBank/DDBJ databases">
        <title>Whole genome sequencing for identification of molecular markers to develop diagnostic detection tools for the regulated plant pathogen Lachnellula willkommii.</title>
        <authorList>
            <person name="Giroux E."/>
            <person name="Bilodeau G."/>
        </authorList>
    </citation>
    <scope>NUCLEOTIDE SEQUENCE [LARGE SCALE GENOMIC DNA]</scope>
    <source>
        <strain evidence="4 5">CBS 203.66</strain>
    </source>
</reference>
<evidence type="ECO:0000313" key="4">
    <source>
        <dbReference type="EMBL" id="TVY16375.1"/>
    </source>
</evidence>
<dbReference type="InterPro" id="IPR055915">
    <property type="entry name" value="DUF7492"/>
</dbReference>
<gene>
    <name evidence="4" type="ORF">LARI1_G005884</name>
</gene>
<evidence type="ECO:0000256" key="1">
    <source>
        <dbReference type="SAM" id="MobiDB-lite"/>
    </source>
</evidence>
<feature type="domain" description="DUF7492" evidence="3">
    <location>
        <begin position="24"/>
        <end position="268"/>
    </location>
</feature>
<dbReference type="EMBL" id="QGMF01000377">
    <property type="protein sequence ID" value="TVY16375.1"/>
    <property type="molecule type" value="Genomic_DNA"/>
</dbReference>